<sequence>MSFSTFARTDNSYKFMMKRLFVTLLLLTGGTMAVSAQADLKKNVSDTILQNRQLLLAGTFNGQKALLQLFPGKYYRLENGNELINWECKTCKPAPNEDVNEDGQATFPFKDGVATRLMNVMDFRDSSGQQYKVISFNHSEYDPEGLQVSRFTGGVLGLAKFVLTDQGWKLRMFQPAIKAYGAFSQSPTPKPLLIGNDQYAFMIEHINGPGGGPFDGADYLIAGINGGYKQIMAAYGTKRTEVGAEEDLSSWTSEYTVPPSDKKYFRDIVITLKGIVTASDTDRLPDEVKALLKGKKKARFIAVERYVYSSKGYQLQGPVKASLVN</sequence>
<reference evidence="3" key="1">
    <citation type="submission" date="2016-10" db="EMBL/GenBank/DDBJ databases">
        <authorList>
            <person name="Varghese N."/>
            <person name="Submissions S."/>
        </authorList>
    </citation>
    <scope>NUCLEOTIDE SEQUENCE [LARGE SCALE GENOMIC DNA]</scope>
    <source>
        <strain evidence="3">DSM 3695</strain>
    </source>
</reference>
<dbReference type="Proteomes" id="UP000199310">
    <property type="component" value="Unassembled WGS sequence"/>
</dbReference>
<evidence type="ECO:0000256" key="1">
    <source>
        <dbReference type="SAM" id="SignalP"/>
    </source>
</evidence>
<feature type="signal peptide" evidence="1">
    <location>
        <begin position="1"/>
        <end position="38"/>
    </location>
</feature>
<organism evidence="2 3">
    <name type="scientific">Chitinophaga arvensicola</name>
    <dbReference type="NCBI Taxonomy" id="29529"/>
    <lineage>
        <taxon>Bacteria</taxon>
        <taxon>Pseudomonadati</taxon>
        <taxon>Bacteroidota</taxon>
        <taxon>Chitinophagia</taxon>
        <taxon>Chitinophagales</taxon>
        <taxon>Chitinophagaceae</taxon>
        <taxon>Chitinophaga</taxon>
    </lineage>
</organism>
<protein>
    <recommendedName>
        <fullName evidence="4">GLPGLI family protein</fullName>
    </recommendedName>
</protein>
<name>A0A1I0SBC5_9BACT</name>
<proteinExistence type="predicted"/>
<accession>A0A1I0SBC5</accession>
<keyword evidence="1" id="KW-0732">Signal</keyword>
<dbReference type="AlphaFoldDB" id="A0A1I0SBC5"/>
<evidence type="ECO:0000313" key="3">
    <source>
        <dbReference type="Proteomes" id="UP000199310"/>
    </source>
</evidence>
<evidence type="ECO:0008006" key="4">
    <source>
        <dbReference type="Google" id="ProtNLM"/>
    </source>
</evidence>
<dbReference type="STRING" id="29529.SAMN04488122_5797"/>
<evidence type="ECO:0000313" key="2">
    <source>
        <dbReference type="EMBL" id="SEW53957.1"/>
    </source>
</evidence>
<gene>
    <name evidence="2" type="ORF">SAMN04488122_5797</name>
</gene>
<feature type="chain" id="PRO_5011629327" description="GLPGLI family protein" evidence="1">
    <location>
        <begin position="39"/>
        <end position="325"/>
    </location>
</feature>
<dbReference type="EMBL" id="FOJG01000002">
    <property type="protein sequence ID" value="SEW53957.1"/>
    <property type="molecule type" value="Genomic_DNA"/>
</dbReference>
<keyword evidence="3" id="KW-1185">Reference proteome</keyword>